<organism evidence="1 2">
    <name type="scientific">Bacillus cereus (strain G9842)</name>
    <dbReference type="NCBI Taxonomy" id="405531"/>
    <lineage>
        <taxon>Bacteria</taxon>
        <taxon>Bacillati</taxon>
        <taxon>Bacillota</taxon>
        <taxon>Bacilli</taxon>
        <taxon>Bacillales</taxon>
        <taxon>Bacillaceae</taxon>
        <taxon>Bacillus</taxon>
        <taxon>Bacillus cereus group</taxon>
    </lineage>
</organism>
<dbReference type="Proteomes" id="UP000006744">
    <property type="component" value="Plasmid pG9842_140"/>
</dbReference>
<gene>
    <name evidence="1" type="ordered locus">BCG9842_A0036</name>
</gene>
<dbReference type="AlphaFoldDB" id="B7IZM9"/>
<dbReference type="RefSeq" id="WP_000899460.1">
    <property type="nucleotide sequence ID" value="NC_011774.1"/>
</dbReference>
<geneLocation type="plasmid" evidence="1 2">
    <name>pG9842_140</name>
</geneLocation>
<evidence type="ECO:0000313" key="1">
    <source>
        <dbReference type="EMBL" id="ACK98783.1"/>
    </source>
</evidence>
<reference evidence="1 2" key="1">
    <citation type="submission" date="2008-10" db="EMBL/GenBank/DDBJ databases">
        <title>Genome sequence of Bacillus cereus G9842.</title>
        <authorList>
            <person name="Dodson R.J."/>
            <person name="Durkin A.S."/>
            <person name="Rosovitz M.J."/>
            <person name="Rasko D.A."/>
            <person name="Hoffmaster A."/>
            <person name="Ravel J."/>
            <person name="Sutton G."/>
        </authorList>
    </citation>
    <scope>NUCLEOTIDE SEQUENCE [LARGE SCALE GENOMIC DNA]</scope>
    <source>
        <strain evidence="1 2">G9842</strain>
        <plasmid evidence="1 2">pG9842_140</plasmid>
    </source>
</reference>
<evidence type="ECO:0000313" key="2">
    <source>
        <dbReference type="Proteomes" id="UP000006744"/>
    </source>
</evidence>
<name>B7IZM9_BACC2</name>
<accession>B7IZM9</accession>
<dbReference type="EMBL" id="CP001188">
    <property type="protein sequence ID" value="ACK98783.1"/>
    <property type="molecule type" value="Genomic_DNA"/>
</dbReference>
<keyword evidence="1" id="KW-0614">Plasmid</keyword>
<dbReference type="HOGENOM" id="CLU_810513_0_0_9"/>
<dbReference type="KEGG" id="bcg:BCG9842_A0036"/>
<protein>
    <submittedName>
        <fullName evidence="1">Uncharacterized protein</fullName>
    </submittedName>
</protein>
<sequence>MLFSYYFDTKKTHLLNCHFTVLQFTKKNAGVIDVMFSAEVSEIMNGKKKRKEMKVSTFSFAPSSKDEAKHDIDFSRVRYAEQGKWIFTVTNNKDEEQKVTVGLITQSANKNPIGMDIYHDDDFSAELKANTLAILEKNYIAPVLTQTLVNAQFEQPGYPEGFFSVSGTYNKEFQMYTVSDFIQEFSEAIPEKAKFDITLNLAPSELIKDKNEVFSLMIENLGTINLLKNGLEYKPYNGSSSDVIFDQYEKEITEKDFFNNGFTTKSFIKLNGDGKGNLIISYNGRNISVTYDSQVEMSKITFKGTLKPLSDSLIDEEKEKNNPKNWTKSTVDDIKVVYHK</sequence>
<proteinExistence type="predicted"/>